<accession>E1QMG7</accession>
<evidence type="ECO:0000313" key="1">
    <source>
        <dbReference type="EMBL" id="ADK86210.1"/>
    </source>
</evidence>
<protein>
    <submittedName>
        <fullName evidence="1">Uncharacterized protein</fullName>
    </submittedName>
</protein>
<proteinExistence type="predicted"/>
<evidence type="ECO:0000313" key="2">
    <source>
        <dbReference type="Proteomes" id="UP000009047"/>
    </source>
</evidence>
<organism evidence="1 2">
    <name type="scientific">Desulfarculus baarsii (strain ATCC 33931 / DSM 2075 / LMG 7858 / VKM B-1802 / 2st14)</name>
    <dbReference type="NCBI Taxonomy" id="644282"/>
    <lineage>
        <taxon>Bacteria</taxon>
        <taxon>Pseudomonadati</taxon>
        <taxon>Thermodesulfobacteriota</taxon>
        <taxon>Desulfarculia</taxon>
        <taxon>Desulfarculales</taxon>
        <taxon>Desulfarculaceae</taxon>
        <taxon>Desulfarculus</taxon>
    </lineage>
</organism>
<keyword evidence="2" id="KW-1185">Reference proteome</keyword>
<name>E1QMG7_DESB2</name>
<dbReference type="AlphaFoldDB" id="E1QMG7"/>
<dbReference type="EMBL" id="CP002085">
    <property type="protein sequence ID" value="ADK86210.1"/>
    <property type="molecule type" value="Genomic_DNA"/>
</dbReference>
<dbReference type="HOGENOM" id="CLU_1746678_0_0_7"/>
<sequence>MSLLWACSPYKPLATPSGRPEVTIEGVTCPEVVTALAEGALDQGWEIKEQSDVALAIVEKYEKVHLSAQESPSPLVMLVFNCISKPGCVRVFANSKKYYSSATQNDRTEQTTERHAQGLQQTLDSLVSVLAERKKPHPASALPHPAAKP</sequence>
<dbReference type="KEGG" id="dbr:Deba_2857"/>
<gene>
    <name evidence="1" type="ordered locus">Deba_2857</name>
</gene>
<reference evidence="1 2" key="1">
    <citation type="journal article" date="2010" name="Stand. Genomic Sci.">
        <title>Complete genome sequence of Desulfarculus baarsii type strain (2st14).</title>
        <authorList>
            <person name="Sun H."/>
            <person name="Spring S."/>
            <person name="Lapidus A."/>
            <person name="Davenport K."/>
            <person name="Del Rio T.G."/>
            <person name="Tice H."/>
            <person name="Nolan M."/>
            <person name="Copeland A."/>
            <person name="Cheng J.F."/>
            <person name="Lucas S."/>
            <person name="Tapia R."/>
            <person name="Goodwin L."/>
            <person name="Pitluck S."/>
            <person name="Ivanova N."/>
            <person name="Pagani I."/>
            <person name="Mavromatis K."/>
            <person name="Ovchinnikova G."/>
            <person name="Pati A."/>
            <person name="Chen A."/>
            <person name="Palaniappan K."/>
            <person name="Hauser L."/>
            <person name="Chang Y.J."/>
            <person name="Jeffries C.D."/>
            <person name="Detter J.C."/>
            <person name="Han C."/>
            <person name="Rohde M."/>
            <person name="Brambilla E."/>
            <person name="Goker M."/>
            <person name="Woyke T."/>
            <person name="Bristow J."/>
            <person name="Eisen J.A."/>
            <person name="Markowitz V."/>
            <person name="Hugenholtz P."/>
            <person name="Kyrpides N.C."/>
            <person name="Klenk H.P."/>
            <person name="Land M."/>
        </authorList>
    </citation>
    <scope>NUCLEOTIDE SEQUENCE [LARGE SCALE GENOMIC DNA]</scope>
    <source>
        <strain evidence="2">ATCC 33931 / DSM 2075 / LMG 7858 / VKM B-1802 / 2st14</strain>
    </source>
</reference>
<dbReference type="Proteomes" id="UP000009047">
    <property type="component" value="Chromosome"/>
</dbReference>